<sequence length="46" mass="4981">MLGNRLFLVELFLQYDTFTVEVGRELLGASVVFTGMTNATSDPGAV</sequence>
<name>A0A0A9CLY8_ARUDO</name>
<reference evidence="1" key="1">
    <citation type="submission" date="2014-09" db="EMBL/GenBank/DDBJ databases">
        <authorList>
            <person name="Magalhaes I.L.F."/>
            <person name="Oliveira U."/>
            <person name="Santos F.R."/>
            <person name="Vidigal T.H.D.A."/>
            <person name="Brescovit A.D."/>
            <person name="Santos A.J."/>
        </authorList>
    </citation>
    <scope>NUCLEOTIDE SEQUENCE</scope>
    <source>
        <tissue evidence="1">Shoot tissue taken approximately 20 cm above the soil surface</tissue>
    </source>
</reference>
<dbReference type="AlphaFoldDB" id="A0A0A9CLY8"/>
<accession>A0A0A9CLY8</accession>
<protein>
    <submittedName>
        <fullName evidence="1">Aos</fullName>
    </submittedName>
</protein>
<reference evidence="1" key="2">
    <citation type="journal article" date="2015" name="Data Brief">
        <title>Shoot transcriptome of the giant reed, Arundo donax.</title>
        <authorList>
            <person name="Barrero R.A."/>
            <person name="Guerrero F.D."/>
            <person name="Moolhuijzen P."/>
            <person name="Goolsby J.A."/>
            <person name="Tidwell J."/>
            <person name="Bellgard S.E."/>
            <person name="Bellgard M.I."/>
        </authorList>
    </citation>
    <scope>NUCLEOTIDE SEQUENCE</scope>
    <source>
        <tissue evidence="1">Shoot tissue taken approximately 20 cm above the soil surface</tissue>
    </source>
</reference>
<dbReference type="EMBL" id="GBRH01223485">
    <property type="protein sequence ID" value="JAD74410.1"/>
    <property type="molecule type" value="Transcribed_RNA"/>
</dbReference>
<proteinExistence type="predicted"/>
<organism evidence="1">
    <name type="scientific">Arundo donax</name>
    <name type="common">Giant reed</name>
    <name type="synonym">Donax arundinaceus</name>
    <dbReference type="NCBI Taxonomy" id="35708"/>
    <lineage>
        <taxon>Eukaryota</taxon>
        <taxon>Viridiplantae</taxon>
        <taxon>Streptophyta</taxon>
        <taxon>Embryophyta</taxon>
        <taxon>Tracheophyta</taxon>
        <taxon>Spermatophyta</taxon>
        <taxon>Magnoliopsida</taxon>
        <taxon>Liliopsida</taxon>
        <taxon>Poales</taxon>
        <taxon>Poaceae</taxon>
        <taxon>PACMAD clade</taxon>
        <taxon>Arundinoideae</taxon>
        <taxon>Arundineae</taxon>
        <taxon>Arundo</taxon>
    </lineage>
</organism>
<evidence type="ECO:0000313" key="1">
    <source>
        <dbReference type="EMBL" id="JAD74410.1"/>
    </source>
</evidence>